<evidence type="ECO:0000313" key="1">
    <source>
        <dbReference type="EMBL" id="SDI37798.1"/>
    </source>
</evidence>
<dbReference type="Proteomes" id="UP000199527">
    <property type="component" value="Unassembled WGS sequence"/>
</dbReference>
<organism evidence="1 2">
    <name type="scientific">Ferrimonas sediminum</name>
    <dbReference type="NCBI Taxonomy" id="718193"/>
    <lineage>
        <taxon>Bacteria</taxon>
        <taxon>Pseudomonadati</taxon>
        <taxon>Pseudomonadota</taxon>
        <taxon>Gammaproteobacteria</taxon>
        <taxon>Alteromonadales</taxon>
        <taxon>Ferrimonadaceae</taxon>
        <taxon>Ferrimonas</taxon>
    </lineage>
</organism>
<keyword evidence="2" id="KW-1185">Reference proteome</keyword>
<protein>
    <submittedName>
        <fullName evidence="1">Transglutaminase-like cysteine proteinase BTLCP</fullName>
    </submittedName>
</protein>
<dbReference type="EMBL" id="FNEM01000001">
    <property type="protein sequence ID" value="SDI37798.1"/>
    <property type="molecule type" value="Genomic_DNA"/>
</dbReference>
<name>A0A1G8K304_9GAMM</name>
<sequence>MRIVLIILTLLTSSAWAEPLPQWRVFFAPDRLAQVEKHFGAKGVDEVMKLHDFIDARLQLSLPPFDHLKPVNDYFNQYRFVSDQRHWQQPDYWATPFEFVASGGGDCEDFSLAKFFTLRVLGMPSVQMRLMYAKALELNQAHMVLTYLEQEQAMPLVLDNLNKAILPGDQRPDLLPVYSFNGEGLWRARAFDQGVRLKQGENGILLWQELLERLAAGEGR</sequence>
<dbReference type="InterPro" id="IPR010319">
    <property type="entry name" value="Transglutaminase-like_Cys_pept"/>
</dbReference>
<proteinExistence type="predicted"/>
<dbReference type="AlphaFoldDB" id="A0A1G8K304"/>
<dbReference type="PANTHER" id="PTHR39327:SF1">
    <property type="entry name" value="BLR5470 PROTEIN"/>
    <property type="match status" value="1"/>
</dbReference>
<reference evidence="2" key="1">
    <citation type="submission" date="2016-10" db="EMBL/GenBank/DDBJ databases">
        <authorList>
            <person name="Varghese N."/>
            <person name="Submissions S."/>
        </authorList>
    </citation>
    <scope>NUCLEOTIDE SEQUENCE [LARGE SCALE GENOMIC DNA]</scope>
    <source>
        <strain evidence="2">DSM 23317</strain>
    </source>
</reference>
<dbReference type="Gene3D" id="3.10.620.30">
    <property type="match status" value="1"/>
</dbReference>
<dbReference type="Pfam" id="PF06035">
    <property type="entry name" value="Peptidase_C93"/>
    <property type="match status" value="1"/>
</dbReference>
<dbReference type="PANTHER" id="PTHR39327">
    <property type="match status" value="1"/>
</dbReference>
<evidence type="ECO:0000313" key="2">
    <source>
        <dbReference type="Proteomes" id="UP000199527"/>
    </source>
</evidence>
<dbReference type="InterPro" id="IPR038765">
    <property type="entry name" value="Papain-like_cys_pep_sf"/>
</dbReference>
<accession>A0A1G8K304</accession>
<dbReference type="SUPFAM" id="SSF54001">
    <property type="entry name" value="Cysteine proteinases"/>
    <property type="match status" value="1"/>
</dbReference>
<gene>
    <name evidence="1" type="ORF">SAMN04488540_101238</name>
</gene>